<name>A0ABD1F0J8_HYPHA</name>
<reference evidence="5 6" key="1">
    <citation type="submission" date="2024-05" db="EMBL/GenBank/DDBJ databases">
        <title>Genetic variation in Jamaican populations of the coffee berry borer (Hypothenemus hampei).</title>
        <authorList>
            <person name="Errbii M."/>
            <person name="Myrie A."/>
        </authorList>
    </citation>
    <scope>NUCLEOTIDE SEQUENCE [LARGE SCALE GENOMIC DNA]</scope>
    <source>
        <strain evidence="5">JA-Hopewell-2020-01-JO</strain>
        <tissue evidence="5">Whole body</tissue>
    </source>
</reference>
<dbReference type="Pfam" id="PF00023">
    <property type="entry name" value="Ank"/>
    <property type="match status" value="1"/>
</dbReference>
<dbReference type="InterPro" id="IPR002110">
    <property type="entry name" value="Ankyrin_rpt"/>
</dbReference>
<feature type="coiled-coil region" evidence="4">
    <location>
        <begin position="441"/>
        <end position="499"/>
    </location>
</feature>
<evidence type="ECO:0000256" key="1">
    <source>
        <dbReference type="ARBA" id="ARBA00022737"/>
    </source>
</evidence>
<keyword evidence="4" id="KW-0175">Coiled coil</keyword>
<evidence type="ECO:0000313" key="6">
    <source>
        <dbReference type="Proteomes" id="UP001566132"/>
    </source>
</evidence>
<gene>
    <name evidence="5" type="ORF">ABEB36_005359</name>
</gene>
<organism evidence="5 6">
    <name type="scientific">Hypothenemus hampei</name>
    <name type="common">Coffee berry borer</name>
    <dbReference type="NCBI Taxonomy" id="57062"/>
    <lineage>
        <taxon>Eukaryota</taxon>
        <taxon>Metazoa</taxon>
        <taxon>Ecdysozoa</taxon>
        <taxon>Arthropoda</taxon>
        <taxon>Hexapoda</taxon>
        <taxon>Insecta</taxon>
        <taxon>Pterygota</taxon>
        <taxon>Neoptera</taxon>
        <taxon>Endopterygota</taxon>
        <taxon>Coleoptera</taxon>
        <taxon>Polyphaga</taxon>
        <taxon>Cucujiformia</taxon>
        <taxon>Curculionidae</taxon>
        <taxon>Scolytinae</taxon>
        <taxon>Hypothenemus</taxon>
    </lineage>
</organism>
<dbReference type="SMART" id="SM00248">
    <property type="entry name" value="ANK"/>
    <property type="match status" value="3"/>
</dbReference>
<keyword evidence="2 3" id="KW-0040">ANK repeat</keyword>
<dbReference type="SUPFAM" id="SSF48403">
    <property type="entry name" value="Ankyrin repeat"/>
    <property type="match status" value="1"/>
</dbReference>
<dbReference type="Pfam" id="PF12796">
    <property type="entry name" value="Ank_2"/>
    <property type="match status" value="1"/>
</dbReference>
<feature type="repeat" description="ANK" evidence="3">
    <location>
        <begin position="106"/>
        <end position="138"/>
    </location>
</feature>
<protein>
    <recommendedName>
        <fullName evidence="7">GA-binding protein subunit beta-1</fullName>
    </recommendedName>
</protein>
<evidence type="ECO:0008006" key="7">
    <source>
        <dbReference type="Google" id="ProtNLM"/>
    </source>
</evidence>
<dbReference type="Proteomes" id="UP001566132">
    <property type="component" value="Unassembled WGS sequence"/>
</dbReference>
<dbReference type="Gene3D" id="1.25.40.20">
    <property type="entry name" value="Ankyrin repeat-containing domain"/>
    <property type="match status" value="1"/>
</dbReference>
<feature type="repeat" description="ANK" evidence="3">
    <location>
        <begin position="73"/>
        <end position="105"/>
    </location>
</feature>
<dbReference type="EMBL" id="JBDJPC010000004">
    <property type="protein sequence ID" value="KAL1505910.1"/>
    <property type="molecule type" value="Genomic_DNA"/>
</dbReference>
<accession>A0ABD1F0J8</accession>
<sequence length="500" mass="56687">MIKFLDSSKHVKYILTQDNKLKPIVAVNQRPLNQTLQSINELGKHLLRAVCEGSVEDVKSFLNQGSPFTSDWLGTSPLHVAAQFNRIDICDILLKAGIARDARNKVDRTPLHLAAYHGHYQSAEILIKHGADLNCPDMLLMTPLHWAVQNGHTAVVELLVRNGAHTEVKNKFNLTPHDIAQQIKNLEIIELLLVAYETEPEPESPSMVMQLKGEDDSSHLIEVHEENVETNLKPIIIVDENQFKCPLEKPDSETLIFNLENNDISARYVSQAKKTQDPLIVNSTEEVSIEDFEFEHKKGDILNAGTKIEEKILSQSDDADNSFSAIELLQEHGITMLPNDNDDNNILNTVMENGHSVVLTDIGKEVLNTVKKEEEKQNRENCKMKRVITVTPEQFLSLTKGNFVYNNNTATQQNVKRVIMKRPRPTPLGNAIKVQCVSKPKNELEQLKAELTEAIKTIEAYKSKLRKKQIEAERYKSKLEKKQIEVDSYKDQLKLLMRSS</sequence>
<evidence type="ECO:0000256" key="3">
    <source>
        <dbReference type="PROSITE-ProRule" id="PRU00023"/>
    </source>
</evidence>
<proteinExistence type="predicted"/>
<dbReference type="PRINTS" id="PR01415">
    <property type="entry name" value="ANKYRIN"/>
</dbReference>
<evidence type="ECO:0000256" key="4">
    <source>
        <dbReference type="SAM" id="Coils"/>
    </source>
</evidence>
<feature type="repeat" description="ANK" evidence="3">
    <location>
        <begin position="139"/>
        <end position="171"/>
    </location>
</feature>
<dbReference type="AlphaFoldDB" id="A0ABD1F0J8"/>
<evidence type="ECO:0000256" key="2">
    <source>
        <dbReference type="ARBA" id="ARBA00023043"/>
    </source>
</evidence>
<dbReference type="InterPro" id="IPR036770">
    <property type="entry name" value="Ankyrin_rpt-contain_sf"/>
</dbReference>
<dbReference type="PANTHER" id="PTHR24171">
    <property type="entry name" value="ANKYRIN REPEAT DOMAIN-CONTAINING PROTEIN 39-RELATED"/>
    <property type="match status" value="1"/>
</dbReference>
<dbReference type="PANTHER" id="PTHR24171:SF9">
    <property type="entry name" value="ANKYRIN REPEAT DOMAIN-CONTAINING PROTEIN 39"/>
    <property type="match status" value="1"/>
</dbReference>
<dbReference type="PROSITE" id="PS50088">
    <property type="entry name" value="ANK_REPEAT"/>
    <property type="match status" value="3"/>
</dbReference>
<evidence type="ECO:0000313" key="5">
    <source>
        <dbReference type="EMBL" id="KAL1505910.1"/>
    </source>
</evidence>
<comment type="caution">
    <text evidence="5">The sequence shown here is derived from an EMBL/GenBank/DDBJ whole genome shotgun (WGS) entry which is preliminary data.</text>
</comment>
<dbReference type="PROSITE" id="PS50297">
    <property type="entry name" value="ANK_REP_REGION"/>
    <property type="match status" value="3"/>
</dbReference>
<keyword evidence="6" id="KW-1185">Reference proteome</keyword>
<keyword evidence="1" id="KW-0677">Repeat</keyword>